<evidence type="ECO:0000313" key="14">
    <source>
        <dbReference type="EMBL" id="KIC57151.1"/>
    </source>
</evidence>
<evidence type="ECO:0000256" key="9">
    <source>
        <dbReference type="ARBA" id="ARBA00061210"/>
    </source>
</evidence>
<reference evidence="14 15" key="1">
    <citation type="submission" date="2014-12" db="EMBL/GenBank/DDBJ databases">
        <title>Genome sequencing of Brevundimonas nasdae TPW30.</title>
        <authorList>
            <person name="Tan P.W."/>
            <person name="Chan K.-G."/>
        </authorList>
    </citation>
    <scope>NUCLEOTIDE SEQUENCE [LARGE SCALE GENOMIC DNA]</scope>
    <source>
        <strain evidence="14 15">TPW30</strain>
    </source>
</reference>
<sequence length="361" mass="38986">MKTADFNFDLPEDRIALRPADPRDSARLLVVKGGALEDRIIRDLPDFLQPGDALVFNDTRVIPARLSGVRQRIGPEGETLTVEVEATLHHRDAPDVWSAFMKPGKRIKPGDRVRFGNASNAACDLGRLDATVTAKGEDGLITLTFDLAGPALDDAIREVGVMPLPPYIAAKRPEDDRDRSDYQTVFAEHDGSVAAPTAGLHFTPALLDAIRAKGVSTHAVTLHVGAGTFLPVKADDLADHRMHSEWGEVSPETAAALNAVHAKGGRIVCVGTTSLRLLESATAEDGEIKPFHGDTAIFITPGYRFRAVDVLMTNFHLPKSTLFMLVSAFAGTATMKAAYAHAVADGYRFYSYGDGSLLFRD</sequence>
<dbReference type="AlphaFoldDB" id="A0A0B4CS03"/>
<evidence type="ECO:0000256" key="5">
    <source>
        <dbReference type="ARBA" id="ARBA00022679"/>
    </source>
</evidence>
<evidence type="ECO:0000256" key="2">
    <source>
        <dbReference type="ARBA" id="ARBA00004691"/>
    </source>
</evidence>
<evidence type="ECO:0000256" key="7">
    <source>
        <dbReference type="ARBA" id="ARBA00022785"/>
    </source>
</evidence>
<dbReference type="PANTHER" id="PTHR30307:SF0">
    <property type="entry name" value="S-ADENOSYLMETHIONINE:TRNA RIBOSYLTRANSFERASE-ISOMERASE"/>
    <property type="match status" value="1"/>
</dbReference>
<keyword evidence="5 13" id="KW-0808">Transferase</keyword>
<dbReference type="FunFam" id="3.40.1780.10:FF:000001">
    <property type="entry name" value="S-adenosylmethionine:tRNA ribosyltransferase-isomerase"/>
    <property type="match status" value="1"/>
</dbReference>
<proteinExistence type="inferred from homology"/>
<gene>
    <name evidence="13" type="primary">queA</name>
    <name evidence="14" type="ORF">RM53_09980</name>
</gene>
<evidence type="ECO:0000256" key="6">
    <source>
        <dbReference type="ARBA" id="ARBA00022691"/>
    </source>
</evidence>
<evidence type="ECO:0000313" key="15">
    <source>
        <dbReference type="Proteomes" id="UP000031166"/>
    </source>
</evidence>
<dbReference type="SUPFAM" id="SSF111337">
    <property type="entry name" value="QueA-like"/>
    <property type="match status" value="1"/>
</dbReference>
<keyword evidence="6 13" id="KW-0949">S-adenosyl-L-methionine</keyword>
<dbReference type="STRING" id="172043.RM53_09980"/>
<comment type="subunit">
    <text evidence="3 13">Monomer.</text>
</comment>
<evidence type="ECO:0000256" key="10">
    <source>
        <dbReference type="ARBA" id="ARBA00066503"/>
    </source>
</evidence>
<dbReference type="Gene3D" id="3.40.1780.10">
    <property type="entry name" value="QueA-like"/>
    <property type="match status" value="1"/>
</dbReference>
<dbReference type="EC" id="2.4.99.17" evidence="10 13"/>
<comment type="subcellular location">
    <subcellularLocation>
        <location evidence="1 13">Cytoplasm</location>
    </subcellularLocation>
</comment>
<evidence type="ECO:0000256" key="13">
    <source>
        <dbReference type="HAMAP-Rule" id="MF_00113"/>
    </source>
</evidence>
<dbReference type="InterPro" id="IPR042118">
    <property type="entry name" value="QueA_dom1"/>
</dbReference>
<comment type="pathway">
    <text evidence="2 13">tRNA modification; tRNA-queuosine biosynthesis.</text>
</comment>
<dbReference type="GO" id="GO:0008616">
    <property type="term" value="P:tRNA queuosine(34) biosynthetic process"/>
    <property type="evidence" value="ECO:0007669"/>
    <property type="project" value="UniProtKB-UniRule"/>
</dbReference>
<dbReference type="InterPro" id="IPR036100">
    <property type="entry name" value="QueA_sf"/>
</dbReference>
<comment type="catalytic activity">
    <reaction evidence="8 13">
        <text>7-aminomethyl-7-carbaguanosine(34) in tRNA + S-adenosyl-L-methionine = epoxyqueuosine(34) in tRNA + adenine + L-methionine + 2 H(+)</text>
        <dbReference type="Rhea" id="RHEA:32155"/>
        <dbReference type="Rhea" id="RHEA-COMP:10342"/>
        <dbReference type="Rhea" id="RHEA-COMP:18582"/>
        <dbReference type="ChEBI" id="CHEBI:15378"/>
        <dbReference type="ChEBI" id="CHEBI:16708"/>
        <dbReference type="ChEBI" id="CHEBI:57844"/>
        <dbReference type="ChEBI" id="CHEBI:59789"/>
        <dbReference type="ChEBI" id="CHEBI:82833"/>
        <dbReference type="ChEBI" id="CHEBI:194443"/>
        <dbReference type="EC" id="2.4.99.17"/>
    </reaction>
</comment>
<dbReference type="Gene3D" id="2.40.10.240">
    <property type="entry name" value="QueA-like"/>
    <property type="match status" value="1"/>
</dbReference>
<keyword evidence="7 13" id="KW-0671">Queuosine biosynthesis</keyword>
<comment type="function">
    <text evidence="13">Transfers and isomerizes the ribose moiety from AdoMet to the 7-aminomethyl group of 7-deazaguanine (preQ1-tRNA) to give epoxyqueuosine (oQ-tRNA).</text>
</comment>
<dbReference type="UniPathway" id="UPA00392"/>
<dbReference type="InterPro" id="IPR042119">
    <property type="entry name" value="QueA_dom2"/>
</dbReference>
<dbReference type="InterPro" id="IPR003699">
    <property type="entry name" value="QueA"/>
</dbReference>
<dbReference type="GO" id="GO:0051075">
    <property type="term" value="F:S-adenosylmethionine:tRNA ribosyltransferase-isomerase activity"/>
    <property type="evidence" value="ECO:0007669"/>
    <property type="project" value="UniProtKB-EC"/>
</dbReference>
<keyword evidence="4 13" id="KW-0963">Cytoplasm</keyword>
<dbReference type="NCBIfam" id="TIGR00113">
    <property type="entry name" value="queA"/>
    <property type="match status" value="1"/>
</dbReference>
<evidence type="ECO:0000256" key="3">
    <source>
        <dbReference type="ARBA" id="ARBA00011245"/>
    </source>
</evidence>
<dbReference type="Pfam" id="PF02547">
    <property type="entry name" value="Queuosine_synth"/>
    <property type="match status" value="1"/>
</dbReference>
<evidence type="ECO:0000256" key="8">
    <source>
        <dbReference type="ARBA" id="ARBA00052751"/>
    </source>
</evidence>
<dbReference type="RefSeq" id="WP_039246399.1">
    <property type="nucleotide sequence ID" value="NZ_JWSY01000017.1"/>
</dbReference>
<dbReference type="EMBL" id="JWSY01000017">
    <property type="protein sequence ID" value="KIC57151.1"/>
    <property type="molecule type" value="Genomic_DNA"/>
</dbReference>
<evidence type="ECO:0000256" key="4">
    <source>
        <dbReference type="ARBA" id="ARBA00022490"/>
    </source>
</evidence>
<dbReference type="HAMAP" id="MF_00113">
    <property type="entry name" value="QueA"/>
    <property type="match status" value="1"/>
</dbReference>
<comment type="caution">
    <text evidence="14">The sequence shown here is derived from an EMBL/GenBank/DDBJ whole genome shotgun (WGS) entry which is preliminary data.</text>
</comment>
<dbReference type="PANTHER" id="PTHR30307">
    <property type="entry name" value="S-ADENOSYLMETHIONINE:TRNA RIBOSYLTRANSFERASE-ISOMERASE"/>
    <property type="match status" value="1"/>
</dbReference>
<name>A0A0B4CS03_9CAUL</name>
<evidence type="ECO:0000256" key="1">
    <source>
        <dbReference type="ARBA" id="ARBA00004496"/>
    </source>
</evidence>
<protein>
    <recommendedName>
        <fullName evidence="11 13">S-adenosylmethionine:tRNA ribosyltransferase-isomerase</fullName>
        <ecNumber evidence="10 13">2.4.99.17</ecNumber>
    </recommendedName>
    <alternativeName>
        <fullName evidence="12 13">Queuosine biosynthesis protein QueA</fullName>
    </alternativeName>
</protein>
<evidence type="ECO:0000256" key="12">
    <source>
        <dbReference type="ARBA" id="ARBA00076160"/>
    </source>
</evidence>
<accession>A0A0B4CS03</accession>
<dbReference type="GO" id="GO:0005737">
    <property type="term" value="C:cytoplasm"/>
    <property type="evidence" value="ECO:0007669"/>
    <property type="project" value="UniProtKB-SubCell"/>
</dbReference>
<organism evidence="14 15">
    <name type="scientific">Brevundimonas nasdae</name>
    <dbReference type="NCBI Taxonomy" id="172043"/>
    <lineage>
        <taxon>Bacteria</taxon>
        <taxon>Pseudomonadati</taxon>
        <taxon>Pseudomonadota</taxon>
        <taxon>Alphaproteobacteria</taxon>
        <taxon>Caulobacterales</taxon>
        <taxon>Caulobacteraceae</taxon>
        <taxon>Brevundimonas</taxon>
    </lineage>
</organism>
<dbReference type="Proteomes" id="UP000031166">
    <property type="component" value="Unassembled WGS sequence"/>
</dbReference>
<dbReference type="NCBIfam" id="NF001140">
    <property type="entry name" value="PRK00147.1"/>
    <property type="match status" value="1"/>
</dbReference>
<evidence type="ECO:0000256" key="11">
    <source>
        <dbReference type="ARBA" id="ARBA00069325"/>
    </source>
</evidence>
<comment type="similarity">
    <text evidence="9 13">Belongs to the QueA family.</text>
</comment>